<dbReference type="EMBL" id="JBFMKM010000007">
    <property type="protein sequence ID" value="KAL1305420.1"/>
    <property type="molecule type" value="Genomic_DNA"/>
</dbReference>
<dbReference type="GeneID" id="95976008"/>
<evidence type="ECO:0000313" key="3">
    <source>
        <dbReference type="Proteomes" id="UP001562354"/>
    </source>
</evidence>
<organism evidence="2 3">
    <name type="scientific">Neodothiora populina</name>
    <dbReference type="NCBI Taxonomy" id="2781224"/>
    <lineage>
        <taxon>Eukaryota</taxon>
        <taxon>Fungi</taxon>
        <taxon>Dikarya</taxon>
        <taxon>Ascomycota</taxon>
        <taxon>Pezizomycotina</taxon>
        <taxon>Dothideomycetes</taxon>
        <taxon>Dothideomycetidae</taxon>
        <taxon>Dothideales</taxon>
        <taxon>Dothioraceae</taxon>
        <taxon>Neodothiora</taxon>
    </lineage>
</organism>
<feature type="compositionally biased region" description="Basic and acidic residues" evidence="1">
    <location>
        <begin position="464"/>
        <end position="475"/>
    </location>
</feature>
<feature type="region of interest" description="Disordered" evidence="1">
    <location>
        <begin position="149"/>
        <end position="182"/>
    </location>
</feature>
<feature type="compositionally biased region" description="Basic and acidic residues" evidence="1">
    <location>
        <begin position="51"/>
        <end position="64"/>
    </location>
</feature>
<keyword evidence="3" id="KW-1185">Reference proteome</keyword>
<evidence type="ECO:0008006" key="4">
    <source>
        <dbReference type="Google" id="ProtNLM"/>
    </source>
</evidence>
<sequence>MSGSYDSLPPYSSVLPGIEIEQDERSENSLFDDMAPVHRVTSDEDLPPYQRDIDPRRVRGSDYDSRPRSIGRFVPLSSMINGRSFEEVQNDQAGFVFPARIPDGDHAQSIYNSYVAQTYPASDAPDYYHYRDRNGNIIRAFPNGFNAGPISEAQNADSRSASEDVQDNAGATMQDDRSGPRTPQWDLVPMTPYLQHGLLSSGGHSTYIPGTGHYVQFAPGGRTVYEPHDDPGSAWRVTPEQDDHFTPGHNSGTATGNLNGNAPLVADITLDDEDSGASSYSANRPRTAPIATMTAPVESIGRDFKSEDADSVNTGRADIAAADAAVPGRSPDSNAYRPTDLRDPFWVIDWIRSQRDWSNDSVGDSDSAYDSGDDTEVEETVDPHAEESSIRASTRGRATAGEVRGRKRKRSTPRPTSAPSTKTRQGISKETPVSARQQTSRNTPESNRPNNISGDSKKSASSTQEKDEDHKDAAARADNMVVGFKPIPRSFEECDEADKMMIRMRDEGQDWQTIKEKYDAMSGATYGHSTLPTRYERLKMNFAIVRDEDASIILTVKREMEKQDAETKWTRIAKSVNQKCRERDQNEVASGTIHAGTAVQPQHPYDPETLQRWYKRLMYEEGFDGTHGLIKVDVDFARSSAEAYDGDGEDEEDGDQVDDDEDAIPNYKLYAYEE</sequence>
<reference evidence="2 3" key="1">
    <citation type="submission" date="2024-07" db="EMBL/GenBank/DDBJ databases">
        <title>Draft sequence of the Neodothiora populina.</title>
        <authorList>
            <person name="Drown D.D."/>
            <person name="Schuette U.S."/>
            <person name="Buechlein A.B."/>
            <person name="Rusch D.R."/>
            <person name="Winton L.W."/>
            <person name="Adams G.A."/>
        </authorList>
    </citation>
    <scope>NUCLEOTIDE SEQUENCE [LARGE SCALE GENOMIC DNA]</scope>
    <source>
        <strain evidence="2 3">CPC 39397</strain>
    </source>
</reference>
<evidence type="ECO:0000256" key="1">
    <source>
        <dbReference type="SAM" id="MobiDB-lite"/>
    </source>
</evidence>
<evidence type="ECO:0000313" key="2">
    <source>
        <dbReference type="EMBL" id="KAL1305420.1"/>
    </source>
</evidence>
<name>A0ABR3PH80_9PEZI</name>
<feature type="region of interest" description="Disordered" evidence="1">
    <location>
        <begin position="1"/>
        <end position="64"/>
    </location>
</feature>
<feature type="compositionally biased region" description="Acidic residues" evidence="1">
    <location>
        <begin position="644"/>
        <end position="663"/>
    </location>
</feature>
<comment type="caution">
    <text evidence="2">The sequence shown here is derived from an EMBL/GenBank/DDBJ whole genome shotgun (WGS) entry which is preliminary data.</text>
</comment>
<dbReference type="Proteomes" id="UP001562354">
    <property type="component" value="Unassembled WGS sequence"/>
</dbReference>
<feature type="region of interest" description="Disordered" evidence="1">
    <location>
        <begin position="641"/>
        <end position="674"/>
    </location>
</feature>
<protein>
    <recommendedName>
        <fullName evidence="4">Myb-like domain-containing protein</fullName>
    </recommendedName>
</protein>
<dbReference type="RefSeq" id="XP_069201693.1">
    <property type="nucleotide sequence ID" value="XM_069341606.1"/>
</dbReference>
<feature type="compositionally biased region" description="Polar residues" evidence="1">
    <location>
        <begin position="434"/>
        <end position="463"/>
    </location>
</feature>
<accession>A0ABR3PH80</accession>
<feature type="compositionally biased region" description="Acidic residues" evidence="1">
    <location>
        <begin position="371"/>
        <end position="380"/>
    </location>
</feature>
<proteinExistence type="predicted"/>
<gene>
    <name evidence="2" type="ORF">AAFC00_002306</name>
</gene>
<feature type="compositionally biased region" description="Low complexity" evidence="1">
    <location>
        <begin position="360"/>
        <end position="370"/>
    </location>
</feature>
<feature type="region of interest" description="Disordered" evidence="1">
    <location>
        <begin position="357"/>
        <end position="479"/>
    </location>
</feature>
<feature type="compositionally biased region" description="Polar residues" evidence="1">
    <location>
        <begin position="413"/>
        <end position="428"/>
    </location>
</feature>